<evidence type="ECO:0000256" key="2">
    <source>
        <dbReference type="ARBA" id="ARBA00022840"/>
    </source>
</evidence>
<dbReference type="Gene3D" id="1.20.5.4820">
    <property type="match status" value="1"/>
</dbReference>
<feature type="non-terminal residue" evidence="9">
    <location>
        <position position="1297"/>
    </location>
</feature>
<dbReference type="Gene3D" id="1.10.10.820">
    <property type="match status" value="1"/>
</dbReference>
<evidence type="ECO:0000313" key="9">
    <source>
        <dbReference type="EMBL" id="OQR83729.1"/>
    </source>
</evidence>
<reference evidence="9 10" key="1">
    <citation type="journal article" date="2014" name="Genome Biol. Evol.">
        <title>The secreted proteins of Achlya hypogyna and Thraustotheca clavata identify the ancestral oomycete secretome and reveal gene acquisitions by horizontal gene transfer.</title>
        <authorList>
            <person name="Misner I."/>
            <person name="Blouin N."/>
            <person name="Leonard G."/>
            <person name="Richards T.A."/>
            <person name="Lane C.E."/>
        </authorList>
    </citation>
    <scope>NUCLEOTIDE SEQUENCE [LARGE SCALE GENOMIC DNA]</scope>
    <source>
        <strain evidence="9 10">ATCC 48635</strain>
    </source>
</reference>
<keyword evidence="5 6" id="KW-0009">Actin-binding</keyword>
<dbReference type="GO" id="GO:0016459">
    <property type="term" value="C:myosin complex"/>
    <property type="evidence" value="ECO:0007669"/>
    <property type="project" value="UniProtKB-KW"/>
</dbReference>
<comment type="caution">
    <text evidence="9">The sequence shown here is derived from an EMBL/GenBank/DDBJ whole genome shotgun (WGS) entry which is preliminary data.</text>
</comment>
<dbReference type="SMART" id="SM00242">
    <property type="entry name" value="MYSc"/>
    <property type="match status" value="1"/>
</dbReference>
<gene>
    <name evidence="9" type="ORF">ACHHYP_14350</name>
</gene>
<keyword evidence="7" id="KW-0175">Coiled coil</keyword>
<evidence type="ECO:0000256" key="7">
    <source>
        <dbReference type="SAM" id="Coils"/>
    </source>
</evidence>
<protein>
    <submittedName>
        <fullName evidence="9">Myosin-like protein</fullName>
    </submittedName>
</protein>
<feature type="binding site" evidence="6">
    <location>
        <begin position="170"/>
        <end position="177"/>
    </location>
    <ligand>
        <name>ATP</name>
        <dbReference type="ChEBI" id="CHEBI:30616"/>
    </ligand>
</feature>
<dbReference type="Gene3D" id="1.20.58.530">
    <property type="match status" value="1"/>
</dbReference>
<dbReference type="GO" id="GO:0016020">
    <property type="term" value="C:membrane"/>
    <property type="evidence" value="ECO:0007669"/>
    <property type="project" value="TreeGrafter"/>
</dbReference>
<evidence type="ECO:0000256" key="4">
    <source>
        <dbReference type="ARBA" id="ARBA00023175"/>
    </source>
</evidence>
<dbReference type="SUPFAM" id="SSF52540">
    <property type="entry name" value="P-loop containing nucleoside triphosphate hydrolases"/>
    <property type="match status" value="1"/>
</dbReference>
<dbReference type="InterPro" id="IPR001609">
    <property type="entry name" value="Myosin_head_motor_dom-like"/>
</dbReference>
<dbReference type="STRING" id="1202772.A0A1V9YDF1"/>
<dbReference type="PRINTS" id="PR00193">
    <property type="entry name" value="MYOSINHEAVY"/>
</dbReference>
<feature type="coiled-coil region" evidence="7">
    <location>
        <begin position="1094"/>
        <end position="1167"/>
    </location>
</feature>
<keyword evidence="1 6" id="KW-0547">Nucleotide-binding</keyword>
<dbReference type="PROSITE" id="PS50096">
    <property type="entry name" value="IQ"/>
    <property type="match status" value="1"/>
</dbReference>
<evidence type="ECO:0000256" key="1">
    <source>
        <dbReference type="ARBA" id="ARBA00022741"/>
    </source>
</evidence>
<keyword evidence="2 6" id="KW-0067">ATP-binding</keyword>
<dbReference type="OrthoDB" id="77347at2759"/>
<keyword evidence="4 6" id="KW-0505">Motor protein</keyword>
<evidence type="ECO:0000259" key="8">
    <source>
        <dbReference type="PROSITE" id="PS51456"/>
    </source>
</evidence>
<sequence length="1297" mass="144311">MTDEMTPRNVVLRVGDLYWRQDGPASWVLGQALAFNSSEGTVTFGLVDETTGALVPNCPPQVLHIAQYPIFAANPLHTNSADMTALRYLHEAALVKNLYDRWAADDRQAYTAMSNVLIAVNPLRYLKNPDKQVIVSQSLDKSPPHPYQVSESAYRQMRTVKQNQSIIISGESGSGKTETSKIILDYLTDRSSLDADLQASPEEEHAILEHALGDRLMETIPILESFGNAKTHRNHNSSRFGKYMRLQFTPTENAVKSSVLRLTGASIDTYLLEKSRLVMPPEGERNFHVFYELMRSGNTALLQKLHLVPNPYDGSSAKSIEDWMQSYAYLRASQCLDADHIDDKANFQKLVAALDYVGIDADELFRVVAGLLHLGNVAFDEEDTIEGTTATLRPTSGSPDSPEVTATHASVLDIAAELLGLNADELMNVMLSKKISRQNSSGGERMLRRQFSVYVVKKDVKQATYSRDTIAKMIYEQVFASLMRHCADALEYNTELKDDLPYIGVLDIFGFEDFEPRNRNSFEQLLINYANETLQSMFNACILKAEQELYHAEDIYAPQNIALAFAFDKPSASALTYTPAPHSLVSYVDNHECLSLIAGRYDGVFSVTDTVGKLAGASDKKLIDKLHMAFKKHPCYPMPHPKDAVHTFCIQHYAGTVSYRIDGFVDKNNNVTSIQFEDLIQSSRLKILGSTKLDAGSDAPVLAKNPGSISNMFSKQMKGLAAELESTRCNFIRCIKPNAAMDAAVFDRPSVLSQLRCSGTVQACQVLQVGLPTRVSYRELRSIYSEHLGCDVFKRFEDNDRLFAQALCAVLGFPTTAFRLGESRLFFKAGQVDLLDRLLNATDLIPADDLNQKLIRYLVKRRWLSAATKVVVMVHFQRLFTQARLRQKAITLQCWARQLQARAVVARLRKHKRVSALWSKFRNRLVVRAAFDGCNEEKLSLLQALMVQPNARASSKWLLTWLGPLQRAMYVQKLGKTACITYLAKRAFVQLLDDVRQKRASVQLQSHVRRFLAAKQVDAMRKKLQAQKHWQRVRLVWKASICFFALYKRAHVACLERDNGRLVVEVEGLKAECTGLAGEVAALQAAALEHKTTTEALEARLAEVESHYMQLEHKMADKDMEIGDLEEKLADADTTLEWTISKKDTAITTLQGQLAEMASVLAKLEATHASCEETYNHAVTEHATTITTLQDKVLAAEAAQALLEANFQHAAAAHEASRSEYIATITALEAKLAEHAAEHEAVLSTHTTTATDLQTQLAAATTERAALEEQLQEATTAAAAAEAEHLAAVAALEAKLA</sequence>
<accession>A0A1V9YDF1</accession>
<evidence type="ECO:0000256" key="6">
    <source>
        <dbReference type="PROSITE-ProRule" id="PRU00782"/>
    </source>
</evidence>
<evidence type="ECO:0000256" key="5">
    <source>
        <dbReference type="ARBA" id="ARBA00023203"/>
    </source>
</evidence>
<dbReference type="Gene3D" id="1.20.120.720">
    <property type="entry name" value="Myosin VI head, motor domain, U50 subdomain"/>
    <property type="match status" value="1"/>
</dbReference>
<evidence type="ECO:0000313" key="10">
    <source>
        <dbReference type="Proteomes" id="UP000243579"/>
    </source>
</evidence>
<comment type="similarity">
    <text evidence="6">Belongs to the TRAFAC class myosin-kinesin ATPase superfamily. Myosin family.</text>
</comment>
<dbReference type="GO" id="GO:0007015">
    <property type="term" value="P:actin filament organization"/>
    <property type="evidence" value="ECO:0007669"/>
    <property type="project" value="TreeGrafter"/>
</dbReference>
<dbReference type="GO" id="GO:0005524">
    <property type="term" value="F:ATP binding"/>
    <property type="evidence" value="ECO:0007669"/>
    <property type="project" value="UniProtKB-UniRule"/>
</dbReference>
<dbReference type="InterPro" id="IPR027417">
    <property type="entry name" value="P-loop_NTPase"/>
</dbReference>
<dbReference type="Pfam" id="PF00063">
    <property type="entry name" value="Myosin_head"/>
    <property type="match status" value="2"/>
</dbReference>
<feature type="coiled-coil region" evidence="7">
    <location>
        <begin position="1250"/>
        <end position="1284"/>
    </location>
</feature>
<dbReference type="GO" id="GO:0051015">
    <property type="term" value="F:actin filament binding"/>
    <property type="evidence" value="ECO:0007669"/>
    <property type="project" value="TreeGrafter"/>
</dbReference>
<dbReference type="Proteomes" id="UP000243579">
    <property type="component" value="Unassembled WGS sequence"/>
</dbReference>
<feature type="region of interest" description="Actin-binding" evidence="6">
    <location>
        <begin position="717"/>
        <end position="739"/>
    </location>
</feature>
<dbReference type="GO" id="GO:0005737">
    <property type="term" value="C:cytoplasm"/>
    <property type="evidence" value="ECO:0007669"/>
    <property type="project" value="TreeGrafter"/>
</dbReference>
<dbReference type="EMBL" id="JNBR01002083">
    <property type="protein sequence ID" value="OQR83729.1"/>
    <property type="molecule type" value="Genomic_DNA"/>
</dbReference>
<dbReference type="PROSITE" id="PS51456">
    <property type="entry name" value="MYOSIN_MOTOR"/>
    <property type="match status" value="1"/>
</dbReference>
<organism evidence="9 10">
    <name type="scientific">Achlya hypogyna</name>
    <name type="common">Oomycete</name>
    <name type="synonym">Protoachlya hypogyna</name>
    <dbReference type="NCBI Taxonomy" id="1202772"/>
    <lineage>
        <taxon>Eukaryota</taxon>
        <taxon>Sar</taxon>
        <taxon>Stramenopiles</taxon>
        <taxon>Oomycota</taxon>
        <taxon>Saprolegniomycetes</taxon>
        <taxon>Saprolegniales</taxon>
        <taxon>Achlyaceae</taxon>
        <taxon>Achlya</taxon>
    </lineage>
</organism>
<keyword evidence="10" id="KW-1185">Reference proteome</keyword>
<dbReference type="Gene3D" id="3.40.850.10">
    <property type="entry name" value="Kinesin motor domain"/>
    <property type="match status" value="1"/>
</dbReference>
<name>A0A1V9YDF1_ACHHY</name>
<dbReference type="PANTHER" id="PTHR13140:SF845">
    <property type="entry name" value="MYOSIN-LIKE PROTEIN"/>
    <property type="match status" value="1"/>
</dbReference>
<dbReference type="PANTHER" id="PTHR13140">
    <property type="entry name" value="MYOSIN"/>
    <property type="match status" value="1"/>
</dbReference>
<keyword evidence="3 6" id="KW-0518">Myosin</keyword>
<proteinExistence type="inferred from homology"/>
<dbReference type="Gene3D" id="1.10.287.1490">
    <property type="match status" value="1"/>
</dbReference>
<evidence type="ECO:0000256" key="3">
    <source>
        <dbReference type="ARBA" id="ARBA00023123"/>
    </source>
</evidence>
<dbReference type="InterPro" id="IPR036961">
    <property type="entry name" value="Kinesin_motor_dom_sf"/>
</dbReference>
<feature type="domain" description="Myosin motor" evidence="8">
    <location>
        <begin position="78"/>
        <end position="840"/>
    </location>
</feature>
<dbReference type="GO" id="GO:0000146">
    <property type="term" value="F:microfilament motor activity"/>
    <property type="evidence" value="ECO:0007669"/>
    <property type="project" value="TreeGrafter"/>
</dbReference>